<proteinExistence type="inferred from homology"/>
<dbReference type="SUPFAM" id="SSF53474">
    <property type="entry name" value="alpha/beta-Hydrolases"/>
    <property type="match status" value="1"/>
</dbReference>
<dbReference type="Gene3D" id="3.40.50.1820">
    <property type="entry name" value="alpha/beta hydrolase"/>
    <property type="match status" value="1"/>
</dbReference>
<protein>
    <submittedName>
        <fullName evidence="5">Esterase</fullName>
    </submittedName>
</protein>
<dbReference type="RefSeq" id="WP_076959640.1">
    <property type="nucleotide sequence ID" value="NZ_MLCO01000274.1"/>
</dbReference>
<evidence type="ECO:0000259" key="4">
    <source>
        <dbReference type="Pfam" id="PF07859"/>
    </source>
</evidence>
<dbReference type="Pfam" id="PF07859">
    <property type="entry name" value="Abhydrolase_3"/>
    <property type="match status" value="1"/>
</dbReference>
<evidence type="ECO:0000256" key="2">
    <source>
        <dbReference type="ARBA" id="ARBA00022801"/>
    </source>
</evidence>
<dbReference type="InterPro" id="IPR050300">
    <property type="entry name" value="GDXG_lipolytic_enzyme"/>
</dbReference>
<accession>A0A1V2GYD0</accession>
<feature type="chain" id="PRO_5012550334" evidence="3">
    <location>
        <begin position="25"/>
        <end position="351"/>
    </location>
</feature>
<keyword evidence="2" id="KW-0378">Hydrolase</keyword>
<evidence type="ECO:0000313" key="6">
    <source>
        <dbReference type="Proteomes" id="UP000188879"/>
    </source>
</evidence>
<sequence length="351" mass="37478">MRAHLLRLAAPAAAAWLIVSPVQAQAPLAPREAPAKSLPVPGTVSPAMQAIIAQPLRTNWDKPPTTPEGWRQLSDGTAATAAPLVQAIAGRLKLAIEPTTIDGVRAYTITPAEIPEANRNRLAVHVHGGCYVLNPREAALPEAMFLAGFARMKVIAVDYRMPPEAYFPAALDDAVTVYKAATRMVPPANLAVFGSSAGGALTLSMMLRAKAEGLPMPGAIAPGTPMADVTKQGDSFQTNAMVDNVLVSPDGFCDAATRFYANGHDLADPLLSPVYGDVRGFPPTILTTGTRDLLLSNTARMHRALRQAGVEASLQVYEGQSHAQFYRDDRIPEVQEAFLEIAGFFDRHLGR</sequence>
<comment type="similarity">
    <text evidence="1">Belongs to the 'GDXG' lipolytic enzyme family.</text>
</comment>
<dbReference type="PANTHER" id="PTHR48081:SF30">
    <property type="entry name" value="ACETYL-HYDROLASE LIPR-RELATED"/>
    <property type="match status" value="1"/>
</dbReference>
<gene>
    <name evidence="5" type="ORF">BKE38_23090</name>
</gene>
<dbReference type="InterPro" id="IPR029058">
    <property type="entry name" value="AB_hydrolase_fold"/>
</dbReference>
<dbReference type="PANTHER" id="PTHR48081">
    <property type="entry name" value="AB HYDROLASE SUPERFAMILY PROTEIN C4A8.06C"/>
    <property type="match status" value="1"/>
</dbReference>
<organism evidence="5 6">
    <name type="scientific">Teichococcus deserti</name>
    <dbReference type="NCBI Taxonomy" id="1817963"/>
    <lineage>
        <taxon>Bacteria</taxon>
        <taxon>Pseudomonadati</taxon>
        <taxon>Pseudomonadota</taxon>
        <taxon>Alphaproteobacteria</taxon>
        <taxon>Acetobacterales</taxon>
        <taxon>Roseomonadaceae</taxon>
        <taxon>Roseomonas</taxon>
    </lineage>
</organism>
<evidence type="ECO:0000256" key="3">
    <source>
        <dbReference type="SAM" id="SignalP"/>
    </source>
</evidence>
<feature type="signal peptide" evidence="3">
    <location>
        <begin position="1"/>
        <end position="24"/>
    </location>
</feature>
<keyword evidence="6" id="KW-1185">Reference proteome</keyword>
<keyword evidence="3" id="KW-0732">Signal</keyword>
<dbReference type="AlphaFoldDB" id="A0A1V2GYD0"/>
<evidence type="ECO:0000256" key="1">
    <source>
        <dbReference type="ARBA" id="ARBA00010515"/>
    </source>
</evidence>
<dbReference type="OrthoDB" id="9806180at2"/>
<evidence type="ECO:0000313" key="5">
    <source>
        <dbReference type="EMBL" id="ONG47472.1"/>
    </source>
</evidence>
<dbReference type="EMBL" id="MLCO01000274">
    <property type="protein sequence ID" value="ONG47472.1"/>
    <property type="molecule type" value="Genomic_DNA"/>
</dbReference>
<dbReference type="GO" id="GO:0004806">
    <property type="term" value="F:triacylglycerol lipase activity"/>
    <property type="evidence" value="ECO:0007669"/>
    <property type="project" value="TreeGrafter"/>
</dbReference>
<reference evidence="5 6" key="1">
    <citation type="submission" date="2016-10" db="EMBL/GenBank/DDBJ databases">
        <title>Draft Genome sequence of Roseomonas sp. strain M3.</title>
        <authorList>
            <person name="Subhash Y."/>
            <person name="Lee S."/>
        </authorList>
    </citation>
    <scope>NUCLEOTIDE SEQUENCE [LARGE SCALE GENOMIC DNA]</scope>
    <source>
        <strain evidence="5 6">M3</strain>
    </source>
</reference>
<comment type="caution">
    <text evidence="5">The sequence shown here is derived from an EMBL/GenBank/DDBJ whole genome shotgun (WGS) entry which is preliminary data.</text>
</comment>
<dbReference type="Proteomes" id="UP000188879">
    <property type="component" value="Unassembled WGS sequence"/>
</dbReference>
<dbReference type="InterPro" id="IPR013094">
    <property type="entry name" value="AB_hydrolase_3"/>
</dbReference>
<name>A0A1V2GYD0_9PROT</name>
<feature type="domain" description="Alpha/beta hydrolase fold-3" evidence="4">
    <location>
        <begin position="124"/>
        <end position="323"/>
    </location>
</feature>